<dbReference type="SMART" id="SM00950">
    <property type="entry name" value="Piwi"/>
    <property type="match status" value="1"/>
</dbReference>
<dbReference type="GO" id="GO:0003676">
    <property type="term" value="F:nucleic acid binding"/>
    <property type="evidence" value="ECO:0007669"/>
    <property type="project" value="InterPro"/>
</dbReference>
<name>A0A517LMM3_9PEZI</name>
<dbReference type="InterPro" id="IPR012337">
    <property type="entry name" value="RNaseH-like_sf"/>
</dbReference>
<feature type="compositionally biased region" description="Basic and acidic residues" evidence="1">
    <location>
        <begin position="9"/>
        <end position="27"/>
    </location>
</feature>
<dbReference type="PANTHER" id="PTHR22891">
    <property type="entry name" value="EUKARYOTIC TRANSLATION INITIATION FACTOR 2C"/>
    <property type="match status" value="1"/>
</dbReference>
<dbReference type="AlphaFoldDB" id="A0A517LMM3"/>
<dbReference type="SUPFAM" id="SSF53098">
    <property type="entry name" value="Ribonuclease H-like"/>
    <property type="match status" value="1"/>
</dbReference>
<feature type="domain" description="Piwi" evidence="2">
    <location>
        <begin position="718"/>
        <end position="1068"/>
    </location>
</feature>
<dbReference type="EMBL" id="CP042200">
    <property type="protein sequence ID" value="QDS76816.1"/>
    <property type="molecule type" value="Genomic_DNA"/>
</dbReference>
<feature type="region of interest" description="Disordered" evidence="1">
    <location>
        <begin position="1"/>
        <end position="27"/>
    </location>
</feature>
<dbReference type="Gene3D" id="3.40.50.2300">
    <property type="match status" value="1"/>
</dbReference>
<dbReference type="SMART" id="SM01163">
    <property type="entry name" value="DUF1785"/>
    <property type="match status" value="1"/>
</dbReference>
<dbReference type="Pfam" id="PF02171">
    <property type="entry name" value="Piwi"/>
    <property type="match status" value="1"/>
</dbReference>
<dbReference type="STRING" id="50376.A0A517LMM3"/>
<dbReference type="PROSITE" id="PS50822">
    <property type="entry name" value="PIWI"/>
    <property type="match status" value="1"/>
</dbReference>
<dbReference type="OrthoDB" id="10252740at2759"/>
<gene>
    <name evidence="3" type="ORF">FKW77_002698</name>
</gene>
<dbReference type="InterPro" id="IPR003165">
    <property type="entry name" value="Piwi"/>
</dbReference>
<dbReference type="InterPro" id="IPR014811">
    <property type="entry name" value="ArgoL1"/>
</dbReference>
<evidence type="ECO:0000256" key="1">
    <source>
        <dbReference type="SAM" id="MobiDB-lite"/>
    </source>
</evidence>
<sequence>MSYPTWDQVKARFPEKDQEKDQEKDYQNPKTWLDLKTAKKEIKLTDPCLCWVARHFHKVEECPSNPKLHPKNLIALQAELSSAPPPAFVPLNIAVNKTPVPKGKANPASASSAKRAKDYSVQTETVNKLVNEPLQYAHLGKQIGDQVLTKDPYQALKNPDQSLLPTTDAPTSVITNYLAITGWPKRIYEYSISFKALVQSKGDKVVRKVEHIRDKERVFKAPNVVDFFSDIHYATDFTTIWTLAELKAEQIDQFVFKKQNGASATIRGISFELVKTHQLGGGGEEWILSTEFQHELRALNALVMNKISRGTGDNVKQLGANKFFFTEGWNYLRRPEDLQPAAFPGASDVGDLLAIRGYFTSVRPAIGNQLLLSINAATSAFFQPILVSQFIRNYAGGDLAKEDEAKQLLTGVQVRITYLRPTRDGSFDPNHVDNRLRYITEFGLPLKEQLTCRDVGRDTKSPGQYRNYSVSDFYSQFDPDKSTQVTKLDQGLACVNVGARQGRDPTDEKASKATWYPQELLEIVPNQIVKRTLKEPHSALMITHAASRPHVVASRIVDEGLDLLGLSGKSGSQSLLADLNLHVGTKLLEIPASYLQPPPIIYRDDSRKTIKKASWNLTHSQDNGRLVTFKKTARLDRLFIIRVTRKNDKKLSDEECKSLYKELSATLNKHGLNLPQLSATHSKTFVQSRVRDLTTDDLRSTEQFDKTLPPEDITDSTMCLVVLPKYDAQLYGQVKRMMDNHAGYRSVCCVLNKVRSGKQTDTWNFSGYLSNIALKFNFKNYGVSHVFSEGKNSKGPLKQLHDDNGLADTIVLGSDVTHPSGNSVSGTPSVAAVVGTNDEEFMNFPGSMRLQAGRTEIIKDLNEMVQERLRAWRKKAGGGTRWPTKILFYRDGVGENQYDEVKRHEIVAIKNAYHRLTGQNAQLTFMVVGKRHHTRFFPSKPEDACAYDRSKPYATIHKDSDTNVRPGLIVDQAIVGSYLVNEWDQLSAEDHVPVEYEFYLQSHAAIKGTARSAHYVVLENEGNFTKGQIQSMTHLFCYAYARATKGVSYCAPAYYADRLCTRGKRYLEQMNTELNSTFPKDPKDPNDDAATLKQKHDDWLVAMAARMSVDPKWNLNKAFDDRKDRKNPWHPKMDDIMFYL</sequence>
<reference evidence="3 4" key="1">
    <citation type="submission" date="2019-07" db="EMBL/GenBank/DDBJ databases">
        <title>Finished genome of Venturia effusa.</title>
        <authorList>
            <person name="Young C.A."/>
            <person name="Cox M.P."/>
            <person name="Ganley A.R.D."/>
            <person name="David W.J."/>
        </authorList>
    </citation>
    <scope>NUCLEOTIDE SEQUENCE [LARGE SCALE GENOMIC DNA]</scope>
    <source>
        <strain evidence="4">albino</strain>
    </source>
</reference>
<evidence type="ECO:0000313" key="4">
    <source>
        <dbReference type="Proteomes" id="UP000316270"/>
    </source>
</evidence>
<dbReference type="Pfam" id="PF08699">
    <property type="entry name" value="ArgoL1"/>
    <property type="match status" value="1"/>
</dbReference>
<dbReference type="SUPFAM" id="SSF101690">
    <property type="entry name" value="PAZ domain"/>
    <property type="match status" value="1"/>
</dbReference>
<dbReference type="InterPro" id="IPR036397">
    <property type="entry name" value="RNaseH_sf"/>
</dbReference>
<evidence type="ECO:0000313" key="3">
    <source>
        <dbReference type="EMBL" id="QDS76816.1"/>
    </source>
</evidence>
<dbReference type="Gene3D" id="3.30.420.10">
    <property type="entry name" value="Ribonuclease H-like superfamily/Ribonuclease H"/>
    <property type="match status" value="1"/>
</dbReference>
<protein>
    <recommendedName>
        <fullName evidence="2">Piwi domain-containing protein</fullName>
    </recommendedName>
</protein>
<organism evidence="3 4">
    <name type="scientific">Venturia effusa</name>
    <dbReference type="NCBI Taxonomy" id="50376"/>
    <lineage>
        <taxon>Eukaryota</taxon>
        <taxon>Fungi</taxon>
        <taxon>Dikarya</taxon>
        <taxon>Ascomycota</taxon>
        <taxon>Pezizomycotina</taxon>
        <taxon>Dothideomycetes</taxon>
        <taxon>Pleosporomycetidae</taxon>
        <taxon>Venturiales</taxon>
        <taxon>Venturiaceae</taxon>
        <taxon>Venturia</taxon>
    </lineage>
</organism>
<evidence type="ECO:0000259" key="2">
    <source>
        <dbReference type="PROSITE" id="PS50822"/>
    </source>
</evidence>
<dbReference type="InterPro" id="IPR036085">
    <property type="entry name" value="PAZ_dom_sf"/>
</dbReference>
<proteinExistence type="predicted"/>
<keyword evidence="4" id="KW-1185">Reference proteome</keyword>
<accession>A0A517LMM3</accession>
<dbReference type="Proteomes" id="UP000316270">
    <property type="component" value="Chromosome 16"/>
</dbReference>